<comment type="caution">
    <text evidence="11">The sequence shown here is derived from an EMBL/GenBank/DDBJ whole genome shotgun (WGS) entry which is preliminary data.</text>
</comment>
<reference evidence="11" key="1">
    <citation type="submission" date="2019-08" db="EMBL/GenBank/DDBJ databases">
        <authorList>
            <person name="Kucharzyk K."/>
            <person name="Murdoch R.W."/>
            <person name="Higgins S."/>
            <person name="Loffler F."/>
        </authorList>
    </citation>
    <scope>NUCLEOTIDE SEQUENCE</scope>
</reference>
<dbReference type="EC" id="3.1.-.-" evidence="11"/>
<evidence type="ECO:0000256" key="5">
    <source>
        <dbReference type="ARBA" id="ARBA00022801"/>
    </source>
</evidence>
<evidence type="ECO:0000256" key="4">
    <source>
        <dbReference type="ARBA" id="ARBA00022759"/>
    </source>
</evidence>
<feature type="compositionally biased region" description="Low complexity" evidence="9">
    <location>
        <begin position="18"/>
        <end position="31"/>
    </location>
</feature>
<evidence type="ECO:0000256" key="6">
    <source>
        <dbReference type="ARBA" id="ARBA00022833"/>
    </source>
</evidence>
<feature type="domain" description="Metallo-beta-lactamase" evidence="10">
    <location>
        <begin position="88"/>
        <end position="262"/>
    </location>
</feature>
<keyword evidence="2" id="KW-0540">Nuclease</keyword>
<evidence type="ECO:0000259" key="10">
    <source>
        <dbReference type="SMART" id="SM00849"/>
    </source>
</evidence>
<dbReference type="HAMAP" id="MF_01491">
    <property type="entry name" value="RNase_J_bact"/>
    <property type="match status" value="1"/>
</dbReference>
<dbReference type="SUPFAM" id="SSF56281">
    <property type="entry name" value="Metallo-hydrolase/oxidoreductase"/>
    <property type="match status" value="1"/>
</dbReference>
<dbReference type="Gene3D" id="3.10.20.580">
    <property type="match status" value="1"/>
</dbReference>
<dbReference type="Pfam" id="PF17770">
    <property type="entry name" value="RNase_J_C"/>
    <property type="match status" value="1"/>
</dbReference>
<dbReference type="SMART" id="SM00849">
    <property type="entry name" value="Lactamase_B"/>
    <property type="match status" value="1"/>
</dbReference>
<dbReference type="Pfam" id="PF22505">
    <property type="entry name" value="RNase_J_b_CASP"/>
    <property type="match status" value="1"/>
</dbReference>
<dbReference type="AlphaFoldDB" id="A0A644T5Z7"/>
<keyword evidence="6" id="KW-0862">Zinc</keyword>
<dbReference type="InterPro" id="IPR030854">
    <property type="entry name" value="RNase_J_bac"/>
</dbReference>
<keyword evidence="1" id="KW-0963">Cytoplasm</keyword>
<keyword evidence="8" id="KW-0694">RNA-binding</keyword>
<dbReference type="Gene3D" id="3.40.50.10710">
    <property type="entry name" value="Metallo-hydrolase/oxidoreductase"/>
    <property type="match status" value="1"/>
</dbReference>
<name>A0A644T5Z7_9ZZZZ</name>
<keyword evidence="3" id="KW-0479">Metal-binding</keyword>
<evidence type="ECO:0000256" key="1">
    <source>
        <dbReference type="ARBA" id="ARBA00022490"/>
    </source>
</evidence>
<dbReference type="GO" id="GO:0004534">
    <property type="term" value="F:5'-3' RNA exonuclease activity"/>
    <property type="evidence" value="ECO:0007669"/>
    <property type="project" value="InterPro"/>
</dbReference>
<organism evidence="11">
    <name type="scientific">bioreactor metagenome</name>
    <dbReference type="NCBI Taxonomy" id="1076179"/>
    <lineage>
        <taxon>unclassified sequences</taxon>
        <taxon>metagenomes</taxon>
        <taxon>ecological metagenomes</taxon>
    </lineage>
</organism>
<accession>A0A644T5Z7</accession>
<evidence type="ECO:0000256" key="2">
    <source>
        <dbReference type="ARBA" id="ARBA00022722"/>
    </source>
</evidence>
<evidence type="ECO:0000256" key="9">
    <source>
        <dbReference type="SAM" id="MobiDB-lite"/>
    </source>
</evidence>
<evidence type="ECO:0000256" key="7">
    <source>
        <dbReference type="ARBA" id="ARBA00022839"/>
    </source>
</evidence>
<protein>
    <submittedName>
        <fullName evidence="11">Ribonuclease J1</fullName>
        <ecNumber evidence="11">3.1.-.-</ecNumber>
    </submittedName>
</protein>
<evidence type="ECO:0000313" key="11">
    <source>
        <dbReference type="EMBL" id="MPL62366.1"/>
    </source>
</evidence>
<dbReference type="GO" id="GO:0006396">
    <property type="term" value="P:RNA processing"/>
    <property type="evidence" value="ECO:0007669"/>
    <property type="project" value="InterPro"/>
</dbReference>
<keyword evidence="5 11" id="KW-0378">Hydrolase</keyword>
<keyword evidence="7" id="KW-0269">Exonuclease</keyword>
<dbReference type="InterPro" id="IPR055132">
    <property type="entry name" value="RNase_J_b_CASP"/>
</dbReference>
<dbReference type="InterPro" id="IPR042173">
    <property type="entry name" value="RNase_J_2"/>
</dbReference>
<dbReference type="PANTHER" id="PTHR43694:SF1">
    <property type="entry name" value="RIBONUCLEASE J"/>
    <property type="match status" value="1"/>
</dbReference>
<sequence>MNTNNKPLNKNTRKNNTRPPKSSGPKSSRSSYAGMSRRPSSRPPIRNKKNAGLKFETKISEGTELAHIPPLASDSIRIINLGGVEEIGRNMSCIEYKDSIIVVDCGFQFSESTTPGIECILPNTRYLEENKHKIKGLLITHGHLDHIGAIPYILPRIGNPKVYARQFTALMIKKRHEEFPQLDPLNLEIIETEDTVELGDLRAKFFAVSHAIPDSMGLIIETPYGDIVHTGDLRLDHDDGIPTPSELERYEIFKGRKVLCLLTDSTNCENPGFSISDRVVFENIRKIIRDAKGRLIIATFSSQVERMLEIMKMIESYGKKIAVEGRSIKTNIEVAKLAGLLKVDPKIIIPIEDIENYPRDRVVILATGAQGEEFAVLNRTANGTHKYIKLDKNTTILMSSSIVPGNERAVQMLKDKLSRKGAHIIHYKTSDVHSSGHANHDELVWIHSKIAPKFFIPVHGYHYMLRVHADIQRELGMPEENIIIPDNGMIIEIQNAGEKIVALKEFAPNEMIIVDGMTVGKIQDVVMRDRQTLAEDGMFVAIGVIDNHTKKLKKSPDLISRGFVYLKESQELLYQTRSLAKKIIEENLEKNTNVGMDDIKNELSEALAKFLLQKTAKRPVIIPVIIVV</sequence>
<proteinExistence type="inferred from homology"/>
<dbReference type="GO" id="GO:0008270">
    <property type="term" value="F:zinc ion binding"/>
    <property type="evidence" value="ECO:0007669"/>
    <property type="project" value="InterPro"/>
</dbReference>
<dbReference type="GO" id="GO:0004521">
    <property type="term" value="F:RNA endonuclease activity"/>
    <property type="evidence" value="ECO:0007669"/>
    <property type="project" value="InterPro"/>
</dbReference>
<dbReference type="InterPro" id="IPR011108">
    <property type="entry name" value="RMMBL"/>
</dbReference>
<dbReference type="GO" id="GO:0003723">
    <property type="term" value="F:RNA binding"/>
    <property type="evidence" value="ECO:0007669"/>
    <property type="project" value="UniProtKB-KW"/>
</dbReference>
<dbReference type="PANTHER" id="PTHR43694">
    <property type="entry name" value="RIBONUCLEASE J"/>
    <property type="match status" value="1"/>
</dbReference>
<dbReference type="CDD" id="cd07714">
    <property type="entry name" value="RNaseJ_MBL-fold"/>
    <property type="match status" value="1"/>
</dbReference>
<dbReference type="InterPro" id="IPR001279">
    <property type="entry name" value="Metallo-B-lactamas"/>
</dbReference>
<dbReference type="Pfam" id="PF07521">
    <property type="entry name" value="RMMBL"/>
    <property type="match status" value="1"/>
</dbReference>
<dbReference type="Pfam" id="PF00753">
    <property type="entry name" value="Lactamase_B"/>
    <property type="match status" value="1"/>
</dbReference>
<dbReference type="NCBIfam" id="TIGR00649">
    <property type="entry name" value="MG423"/>
    <property type="match status" value="1"/>
</dbReference>
<evidence type="ECO:0000256" key="3">
    <source>
        <dbReference type="ARBA" id="ARBA00022723"/>
    </source>
</evidence>
<evidence type="ECO:0000256" key="8">
    <source>
        <dbReference type="ARBA" id="ARBA00022884"/>
    </source>
</evidence>
<dbReference type="InterPro" id="IPR036866">
    <property type="entry name" value="RibonucZ/Hydroxyglut_hydro"/>
</dbReference>
<feature type="compositionally biased region" description="Polar residues" evidence="9">
    <location>
        <begin position="1"/>
        <end position="10"/>
    </location>
</feature>
<gene>
    <name evidence="11" type="primary">rnjA_3</name>
    <name evidence="11" type="ORF">SDC9_07986</name>
</gene>
<keyword evidence="4" id="KW-0255">Endonuclease</keyword>
<dbReference type="InterPro" id="IPR041636">
    <property type="entry name" value="RNase_J_C"/>
</dbReference>
<dbReference type="Gene3D" id="3.60.15.10">
    <property type="entry name" value="Ribonuclease Z/Hydroxyacylglutathione hydrolase-like"/>
    <property type="match status" value="1"/>
</dbReference>
<dbReference type="EMBL" id="VSSQ01000017">
    <property type="protein sequence ID" value="MPL62366.1"/>
    <property type="molecule type" value="Genomic_DNA"/>
</dbReference>
<dbReference type="InterPro" id="IPR004613">
    <property type="entry name" value="RNase_J"/>
</dbReference>
<feature type="region of interest" description="Disordered" evidence="9">
    <location>
        <begin position="1"/>
        <end position="52"/>
    </location>
</feature>